<organism evidence="2 3">
    <name type="scientific">Streptomyces yunnanensis</name>
    <dbReference type="NCBI Taxonomy" id="156453"/>
    <lineage>
        <taxon>Bacteria</taxon>
        <taxon>Bacillati</taxon>
        <taxon>Actinomycetota</taxon>
        <taxon>Actinomycetes</taxon>
        <taxon>Kitasatosporales</taxon>
        <taxon>Streptomycetaceae</taxon>
        <taxon>Streptomyces</taxon>
    </lineage>
</organism>
<feature type="region of interest" description="Disordered" evidence="1">
    <location>
        <begin position="321"/>
        <end position="359"/>
    </location>
</feature>
<dbReference type="EMBL" id="FRBK01000014">
    <property type="protein sequence ID" value="SHM75353.1"/>
    <property type="molecule type" value="Genomic_DNA"/>
</dbReference>
<evidence type="ECO:0000313" key="2">
    <source>
        <dbReference type="EMBL" id="SHM75353.1"/>
    </source>
</evidence>
<accession>A0A9X8QWY2</accession>
<evidence type="ECO:0000256" key="1">
    <source>
        <dbReference type="SAM" id="MobiDB-lite"/>
    </source>
</evidence>
<comment type="caution">
    <text evidence="2">The sequence shown here is derived from an EMBL/GenBank/DDBJ whole genome shotgun (WGS) entry which is preliminary data.</text>
</comment>
<name>A0A9X8QWY2_9ACTN</name>
<protein>
    <submittedName>
        <fullName evidence="2">Uncharacterized protein</fullName>
    </submittedName>
</protein>
<proteinExistence type="predicted"/>
<gene>
    <name evidence="2" type="ORF">SAMN05216268_1143</name>
</gene>
<dbReference type="AlphaFoldDB" id="A0A9X8QWY2"/>
<dbReference type="Proteomes" id="UP000184388">
    <property type="component" value="Unassembled WGS sequence"/>
</dbReference>
<sequence length="387" mass="40293">MSGLPSPVVSTRVRGTRGGRGLQDAFVVVKCPVASAGRRHSPLRGFESYDVLSPCSRGVGEEPVTESGPPAWLPAERAVDPVALPSAGVLVAAEPLEDQQHVAEGGRRVGCRPQCGRAGQPPGPAAVPVAQWCPAQHEVAGALRLGRDEPPALALRPVVVLAQDDPGVVLSGFGEVENGAVGRALDEVEARFALSGDDVPLLALLAGGGVRLADAAVRGGGVVEHLAVDRVADYICLVGLCFAALRGLHRSELPLLRFRAAIGEVADDERPVRARRGFGAEGLPRGGVDGLQLQFFRGHGHRGTSSRRLGRWLGTVVVRPAPAAQRSGRRSRAGSPASGSALHPPPRSGPVRRGRGRGLVCSRPPLARCSAIAYPCGAASRQRRRSG</sequence>
<evidence type="ECO:0000313" key="3">
    <source>
        <dbReference type="Proteomes" id="UP000184388"/>
    </source>
</evidence>
<reference evidence="3" key="1">
    <citation type="submission" date="2016-11" db="EMBL/GenBank/DDBJ databases">
        <authorList>
            <person name="Jaros S."/>
            <person name="Januszkiewicz K."/>
            <person name="Wedrychowicz H."/>
        </authorList>
    </citation>
    <scope>NUCLEOTIDE SEQUENCE [LARGE SCALE GENOMIC DNA]</scope>
    <source>
        <strain evidence="3">CGMCC 4.3555</strain>
    </source>
</reference>